<protein>
    <submittedName>
        <fullName evidence="2">Uncharacterized protein</fullName>
    </submittedName>
</protein>
<feature type="region of interest" description="Disordered" evidence="1">
    <location>
        <begin position="40"/>
        <end position="82"/>
    </location>
</feature>
<feature type="compositionally biased region" description="Polar residues" evidence="1">
    <location>
        <begin position="150"/>
        <end position="162"/>
    </location>
</feature>
<dbReference type="AlphaFoldDB" id="A0A433SRL4"/>
<gene>
    <name evidence="2" type="ORF">EGW08_020365</name>
</gene>
<dbReference type="EMBL" id="RQTK01001147">
    <property type="protein sequence ID" value="RUS71874.1"/>
    <property type="molecule type" value="Genomic_DNA"/>
</dbReference>
<feature type="region of interest" description="Disordered" evidence="1">
    <location>
        <begin position="314"/>
        <end position="419"/>
    </location>
</feature>
<reference evidence="2 3" key="1">
    <citation type="submission" date="2019-01" db="EMBL/GenBank/DDBJ databases">
        <title>A draft genome assembly of the solar-powered sea slug Elysia chlorotica.</title>
        <authorList>
            <person name="Cai H."/>
            <person name="Li Q."/>
            <person name="Fang X."/>
            <person name="Li J."/>
            <person name="Curtis N.E."/>
            <person name="Altenburger A."/>
            <person name="Shibata T."/>
            <person name="Feng M."/>
            <person name="Maeda T."/>
            <person name="Schwartz J.A."/>
            <person name="Shigenobu S."/>
            <person name="Lundholm N."/>
            <person name="Nishiyama T."/>
            <person name="Yang H."/>
            <person name="Hasebe M."/>
            <person name="Li S."/>
            <person name="Pierce S.K."/>
            <person name="Wang J."/>
        </authorList>
    </citation>
    <scope>NUCLEOTIDE SEQUENCE [LARGE SCALE GENOMIC DNA]</scope>
    <source>
        <strain evidence="2">EC2010</strain>
        <tissue evidence="2">Whole organism of an adult</tissue>
    </source>
</reference>
<feature type="compositionally biased region" description="Polar residues" evidence="1">
    <location>
        <begin position="269"/>
        <end position="278"/>
    </location>
</feature>
<organism evidence="2 3">
    <name type="scientific">Elysia chlorotica</name>
    <name type="common">Eastern emerald elysia</name>
    <name type="synonym">Sea slug</name>
    <dbReference type="NCBI Taxonomy" id="188477"/>
    <lineage>
        <taxon>Eukaryota</taxon>
        <taxon>Metazoa</taxon>
        <taxon>Spiralia</taxon>
        <taxon>Lophotrochozoa</taxon>
        <taxon>Mollusca</taxon>
        <taxon>Gastropoda</taxon>
        <taxon>Heterobranchia</taxon>
        <taxon>Euthyneura</taxon>
        <taxon>Panpulmonata</taxon>
        <taxon>Sacoglossa</taxon>
        <taxon>Placobranchoidea</taxon>
        <taxon>Plakobranchidae</taxon>
        <taxon>Elysia</taxon>
    </lineage>
</organism>
<evidence type="ECO:0000313" key="3">
    <source>
        <dbReference type="Proteomes" id="UP000271974"/>
    </source>
</evidence>
<feature type="compositionally biased region" description="Basic and acidic residues" evidence="1">
    <location>
        <begin position="330"/>
        <end position="344"/>
    </location>
</feature>
<comment type="caution">
    <text evidence="2">The sequence shown here is derived from an EMBL/GenBank/DDBJ whole genome shotgun (WGS) entry which is preliminary data.</text>
</comment>
<feature type="compositionally biased region" description="Polar residues" evidence="1">
    <location>
        <begin position="220"/>
        <end position="237"/>
    </location>
</feature>
<sequence length="419" mass="44209">MFHSLYQIKNFHLQGRRNLNTFANGLTVPEHTVAETIELSESPQDGEGQVDLPRAPSGNGSAVAVTGAPDSTTQTGKPGAERATELISPVLNSFVTGMDLEQETPDRNSCSDTTARDTLIESFSNTFPAENSADSRVGVWVGPEGEDSTKTPISTTLDGSASRVSSATNQLDADSTDAACPADRFVKPASDSISKYTSSIDNLQENVDVTKNIDKDSLVDNTSKRNFTNNLRPTENLRSSRADNPGKRGNSRNKNIKGAFGSPDVSKASPINSYRNTNSNSLQQTFSCVPDPPQAFGAGGVYLGFSATVPSHGPASRLDKATGGVGSTPLHKDTSPDPGCRDKLSAGSATVRAVKSCPPVFTSDSESESNEEPGSPLKTANPSTRPAAPMLVRVSECGLDAQNGFSQEEDDPSPESVHK</sequence>
<feature type="region of interest" description="Disordered" evidence="1">
    <location>
        <begin position="220"/>
        <end position="278"/>
    </location>
</feature>
<feature type="region of interest" description="Disordered" evidence="1">
    <location>
        <begin position="142"/>
        <end position="162"/>
    </location>
</feature>
<dbReference type="Proteomes" id="UP000271974">
    <property type="component" value="Unassembled WGS sequence"/>
</dbReference>
<keyword evidence="3" id="KW-1185">Reference proteome</keyword>
<evidence type="ECO:0000256" key="1">
    <source>
        <dbReference type="SAM" id="MobiDB-lite"/>
    </source>
</evidence>
<proteinExistence type="predicted"/>
<accession>A0A433SRL4</accession>
<evidence type="ECO:0000313" key="2">
    <source>
        <dbReference type="EMBL" id="RUS71874.1"/>
    </source>
</evidence>
<name>A0A433SRL4_ELYCH</name>